<evidence type="ECO:0000256" key="1">
    <source>
        <dbReference type="ARBA" id="ARBA00022485"/>
    </source>
</evidence>
<dbReference type="Pfam" id="PF12838">
    <property type="entry name" value="Fer4_7"/>
    <property type="match status" value="3"/>
</dbReference>
<dbReference type="CDD" id="cd10549">
    <property type="entry name" value="MtMvhB_like"/>
    <property type="match status" value="1"/>
</dbReference>
<dbReference type="EMBL" id="LWMU01000052">
    <property type="protein sequence ID" value="KZX13328.1"/>
    <property type="molecule type" value="Genomic_DNA"/>
</dbReference>
<evidence type="ECO:0000256" key="4">
    <source>
        <dbReference type="ARBA" id="ARBA00023014"/>
    </source>
</evidence>
<evidence type="ECO:0000313" key="7">
    <source>
        <dbReference type="Proteomes" id="UP000077428"/>
    </source>
</evidence>
<dbReference type="PROSITE" id="PS51379">
    <property type="entry name" value="4FE4S_FER_2"/>
    <property type="match status" value="10"/>
</dbReference>
<dbReference type="Pfam" id="PF00037">
    <property type="entry name" value="Fer4"/>
    <property type="match status" value="2"/>
</dbReference>
<organism evidence="6 7">
    <name type="scientific">Methanobrevibacter oralis</name>
    <dbReference type="NCBI Taxonomy" id="66851"/>
    <lineage>
        <taxon>Archaea</taxon>
        <taxon>Methanobacteriati</taxon>
        <taxon>Methanobacteriota</taxon>
        <taxon>Methanomada group</taxon>
        <taxon>Methanobacteria</taxon>
        <taxon>Methanobacteriales</taxon>
        <taxon>Methanobacteriaceae</taxon>
        <taxon>Methanobrevibacter</taxon>
    </lineage>
</organism>
<feature type="domain" description="4Fe-4S ferredoxin-type" evidence="5">
    <location>
        <begin position="368"/>
        <end position="395"/>
    </location>
</feature>
<evidence type="ECO:0000256" key="2">
    <source>
        <dbReference type="ARBA" id="ARBA00022723"/>
    </source>
</evidence>
<dbReference type="GO" id="GO:0016491">
    <property type="term" value="F:oxidoreductase activity"/>
    <property type="evidence" value="ECO:0007669"/>
    <property type="project" value="UniProtKB-ARBA"/>
</dbReference>
<feature type="domain" description="4Fe-4S ferredoxin-type" evidence="5">
    <location>
        <begin position="235"/>
        <end position="265"/>
    </location>
</feature>
<accession>A0A166BGT5</accession>
<reference evidence="7" key="1">
    <citation type="journal article" date="2016" name="Genome Announc.">
        <title>Draft Genome Sequences of Methanobrevibacter curvatus DSM11111, Methanobrevibacter cuticularis DSM11139, Methanobrevibacter filiformis DSM11501, and Methanobrevibacter oralis DSM7256.</title>
        <authorList>
            <person name="Poehlein A."/>
            <person name="Seedorf H."/>
        </authorList>
    </citation>
    <scope>NUCLEOTIDE SEQUENCE [LARGE SCALE GENOMIC DNA]</scope>
    <source>
        <strain evidence="7">DSM 7256 / JCM 30027 / ZR</strain>
    </source>
</reference>
<feature type="domain" description="4Fe-4S ferredoxin-type" evidence="5">
    <location>
        <begin position="334"/>
        <end position="366"/>
    </location>
</feature>
<keyword evidence="4" id="KW-0411">Iron-sulfur</keyword>
<dbReference type="PROSITE" id="PS00198">
    <property type="entry name" value="4FE4S_FER_1"/>
    <property type="match status" value="4"/>
</dbReference>
<feature type="domain" description="4Fe-4S ferredoxin-type" evidence="5">
    <location>
        <begin position="145"/>
        <end position="174"/>
    </location>
</feature>
<evidence type="ECO:0000259" key="5">
    <source>
        <dbReference type="PROSITE" id="PS51379"/>
    </source>
</evidence>
<protein>
    <submittedName>
        <fullName evidence="6">Ferredoxin</fullName>
    </submittedName>
</protein>
<sequence length="469" mass="51938">MFLSANTCEGKGDCIKQCPTKAIRLINGKAFSCLTCGICYKNCPNDAIFKNKYGGYVVDRAKCNGCGICMYNCPTNNIHIDDGVVYGICSRCGVCREACPINSRIDGFELTKEKQLNFIDSLKILMPPIEDIPHKSNKITEVSRGFFTTDFDNCIFCGRCQKYCPTTAINVVLDRDEGICSGCRICADVCPNGSMNKNQLVNTDTCTLCLNCLKACPHNAISVDDFKITVNRLNHKPNGSIVSCLNCGLCADACENDSLRNIDNKLRYNPTFDVENRTHEVAIKSCPVSILKEDGEMFVFDELTEEELPTLSSFCVSCGKCVQVCDEKNARKYMTAVWDGRVSDECISCGICSEVCPKDAITLQRENIIVDLEKCVLCENCAIYCPVDAIPKNTMFKREIASGFNFIDQELCMHCGLCYDICSYEAIDKIDGNFIVNDDKCIFCGACKNACPANAFLFERKFKDSIGGI</sequence>
<dbReference type="OrthoDB" id="23478at2157"/>
<keyword evidence="7" id="KW-1185">Reference proteome</keyword>
<keyword evidence="3" id="KW-0408">Iron</keyword>
<dbReference type="InterPro" id="IPR017896">
    <property type="entry name" value="4Fe4S_Fe-S-bd"/>
</dbReference>
<dbReference type="Pfam" id="PF12800">
    <property type="entry name" value="Fer4_4"/>
    <property type="match status" value="1"/>
</dbReference>
<evidence type="ECO:0000313" key="6">
    <source>
        <dbReference type="EMBL" id="KZX13328.1"/>
    </source>
</evidence>
<feature type="domain" description="4Fe-4S ferredoxin-type" evidence="5">
    <location>
        <begin position="21"/>
        <end position="53"/>
    </location>
</feature>
<dbReference type="PATRIC" id="fig|66851.6.peg.769"/>
<dbReference type="Gene3D" id="3.30.70.20">
    <property type="match status" value="6"/>
</dbReference>
<feature type="domain" description="4Fe-4S ferredoxin-type" evidence="5">
    <location>
        <begin position="197"/>
        <end position="226"/>
    </location>
</feature>
<feature type="domain" description="4Fe-4S ferredoxin-type" evidence="5">
    <location>
        <begin position="176"/>
        <end position="196"/>
    </location>
</feature>
<dbReference type="GO" id="GO:0051539">
    <property type="term" value="F:4 iron, 4 sulfur cluster binding"/>
    <property type="evidence" value="ECO:0007669"/>
    <property type="project" value="UniProtKB-KW"/>
</dbReference>
<comment type="caution">
    <text evidence="6">The sequence shown here is derived from an EMBL/GenBank/DDBJ whole genome shotgun (WGS) entry which is preliminary data.</text>
</comment>
<dbReference type="PANTHER" id="PTHR24960">
    <property type="entry name" value="PHOTOSYSTEM I IRON-SULFUR CENTER-RELATED"/>
    <property type="match status" value="1"/>
</dbReference>
<name>A0A166BGT5_METOA</name>
<dbReference type="Proteomes" id="UP000077428">
    <property type="component" value="Unassembled WGS sequence"/>
</dbReference>
<evidence type="ECO:0000256" key="3">
    <source>
        <dbReference type="ARBA" id="ARBA00023004"/>
    </source>
</evidence>
<dbReference type="PANTHER" id="PTHR24960:SF79">
    <property type="entry name" value="PHOTOSYSTEM I IRON-SULFUR CENTER"/>
    <property type="match status" value="1"/>
</dbReference>
<keyword evidence="2" id="KW-0479">Metal-binding</keyword>
<gene>
    <name evidence="6" type="primary">fer</name>
    <name evidence="6" type="ORF">MBORA_06990</name>
</gene>
<feature type="domain" description="4Fe-4S ferredoxin-type" evidence="5">
    <location>
        <begin position="54"/>
        <end position="83"/>
    </location>
</feature>
<dbReference type="RefSeq" id="WP_042691830.1">
    <property type="nucleotide sequence ID" value="NZ_CABMAB010000003.1"/>
</dbReference>
<dbReference type="InterPro" id="IPR050157">
    <property type="entry name" value="PSI_iron-sulfur_center"/>
</dbReference>
<keyword evidence="1" id="KW-0004">4Fe-4S</keyword>
<dbReference type="Pfam" id="PF13187">
    <property type="entry name" value="Fer4_9"/>
    <property type="match status" value="1"/>
</dbReference>
<dbReference type="STRING" id="66851.MBORA_06990"/>
<dbReference type="InterPro" id="IPR017900">
    <property type="entry name" value="4Fe4S_Fe_S_CS"/>
</dbReference>
<dbReference type="AlphaFoldDB" id="A0A166BGT5"/>
<feature type="domain" description="4Fe-4S ferredoxin-type" evidence="5">
    <location>
        <begin position="432"/>
        <end position="461"/>
    </location>
</feature>
<dbReference type="SUPFAM" id="SSF54862">
    <property type="entry name" value="4Fe-4S ferredoxins"/>
    <property type="match status" value="4"/>
</dbReference>
<proteinExistence type="predicted"/>
<feature type="domain" description="4Fe-4S ferredoxin-type" evidence="5">
    <location>
        <begin position="403"/>
        <end position="431"/>
    </location>
</feature>
<dbReference type="GO" id="GO:0046872">
    <property type="term" value="F:metal ion binding"/>
    <property type="evidence" value="ECO:0007669"/>
    <property type="project" value="UniProtKB-KW"/>
</dbReference>